<name>M1WVM3_PSEP2</name>
<dbReference type="PATRIC" id="fig|879567.3.peg.1417"/>
<dbReference type="Proteomes" id="UP000011724">
    <property type="component" value="Chromosome"/>
</dbReference>
<dbReference type="CDD" id="cd02440">
    <property type="entry name" value="AdoMet_MTases"/>
    <property type="match status" value="1"/>
</dbReference>
<dbReference type="EMBL" id="FO203427">
    <property type="protein sequence ID" value="CCH48598.1"/>
    <property type="molecule type" value="Genomic_DNA"/>
</dbReference>
<protein>
    <recommendedName>
        <fullName evidence="1">Methyltransferase type 12 domain-containing protein</fullName>
    </recommendedName>
</protein>
<feature type="domain" description="Methyltransferase type 12" evidence="1">
    <location>
        <begin position="57"/>
        <end position="131"/>
    </location>
</feature>
<dbReference type="OrthoDB" id="9791837at2"/>
<evidence type="ECO:0000313" key="2">
    <source>
        <dbReference type="EMBL" id="CCH48598.1"/>
    </source>
</evidence>
<dbReference type="HOGENOM" id="CLU_099766_0_0_7"/>
<gene>
    <name evidence="2" type="ordered locus">BN4_11361</name>
</gene>
<dbReference type="Pfam" id="PF08242">
    <property type="entry name" value="Methyltransf_12"/>
    <property type="match status" value="1"/>
</dbReference>
<keyword evidence="3" id="KW-1185">Reference proteome</keyword>
<proteinExistence type="predicted"/>
<dbReference type="BioCyc" id="DPIE1322246:BN4_RS06805-MONOMER"/>
<dbReference type="AlphaFoldDB" id="M1WVM3"/>
<reference evidence="3" key="2">
    <citation type="journal article" date="2013" name="Stand. Genomic Sci.">
        <title>Complete genome sequence of Desulfocapsa sulfexigens, a marine deltaproteobacterium specialized in disproportionating inorganic sulfur compounds.</title>
        <authorList>
            <person name="Finster K.W."/>
            <person name="Kjeldsen K.U."/>
            <person name="Kube M."/>
            <person name="Reinhardt R."/>
            <person name="Mussmann M."/>
            <person name="Amann R."/>
            <person name="Schreiber L."/>
        </authorList>
    </citation>
    <scope>NUCLEOTIDE SEQUENCE [LARGE SCALE GENOMIC DNA]</scope>
    <source>
        <strain evidence="3">DSM 10523 / SB164P1</strain>
    </source>
</reference>
<reference evidence="2 3" key="1">
    <citation type="journal article" date="2013" name="PLoS ONE">
        <title>The first genomic and proteomic characterization of a deep-sea sulfate reducer: insights into the piezophilic lifestyle of Desulfovibrio piezophilus.</title>
        <authorList>
            <person name="Pradel N."/>
            <person name="Ji B."/>
            <person name="Gimenez G."/>
            <person name="Talla E."/>
            <person name="Lenoble P."/>
            <person name="Garel M."/>
            <person name="Tamburini C."/>
            <person name="Fourquet P."/>
            <person name="Lebrun R."/>
            <person name="Bertin P."/>
            <person name="Denis Y."/>
            <person name="Pophillat M."/>
            <person name="Barbe V."/>
            <person name="Ollivier B."/>
            <person name="Dolla A."/>
        </authorList>
    </citation>
    <scope>NUCLEOTIDE SEQUENCE [LARGE SCALE GENOMIC DNA]</scope>
    <source>
        <strain evidence="3">DSM 10523 / SB164P1</strain>
    </source>
</reference>
<dbReference type="RefSeq" id="WP_015414644.1">
    <property type="nucleotide sequence ID" value="NC_020409.1"/>
</dbReference>
<sequence length="217" mass="25119">MSNILDTISLQMKQRYSVRYGEMGYNIRTLGWGTVEQQQYRFAQTIDMVDLTGASVLDIGCGFGDYADFLRDHGVDYQSYLGIDINQDLLQEAGYRHAEKERNAFKQFNLSTDSCEEPMADVGIMLGVLNMHLKDQMDNYEYTALMIKKALKLVRKALIVDFLSSQLTPEYPREDFVFYHEPGRMLDLSFQMSSNVKMKHDYLPIPQKEFMILIGKE</sequence>
<accession>M1WVM3</accession>
<dbReference type="InterPro" id="IPR013217">
    <property type="entry name" value="Methyltransf_12"/>
</dbReference>
<dbReference type="Gene3D" id="3.40.50.150">
    <property type="entry name" value="Vaccinia Virus protein VP39"/>
    <property type="match status" value="1"/>
</dbReference>
<evidence type="ECO:0000259" key="1">
    <source>
        <dbReference type="Pfam" id="PF08242"/>
    </source>
</evidence>
<dbReference type="KEGG" id="dpi:BN4_11361"/>
<dbReference type="SUPFAM" id="SSF53335">
    <property type="entry name" value="S-adenosyl-L-methionine-dependent methyltransferases"/>
    <property type="match status" value="1"/>
</dbReference>
<dbReference type="STRING" id="1322246.BN4_11361"/>
<dbReference type="eggNOG" id="COG4106">
    <property type="taxonomic scope" value="Bacteria"/>
</dbReference>
<dbReference type="InterPro" id="IPR029063">
    <property type="entry name" value="SAM-dependent_MTases_sf"/>
</dbReference>
<evidence type="ECO:0000313" key="3">
    <source>
        <dbReference type="Proteomes" id="UP000011724"/>
    </source>
</evidence>
<organism evidence="2 3">
    <name type="scientific">Pseudodesulfovibrio piezophilus (strain DSM 21447 / JCM 15486 / C1TLV30)</name>
    <name type="common">Desulfovibrio piezophilus</name>
    <dbReference type="NCBI Taxonomy" id="1322246"/>
    <lineage>
        <taxon>Bacteria</taxon>
        <taxon>Pseudomonadati</taxon>
        <taxon>Thermodesulfobacteriota</taxon>
        <taxon>Desulfovibrionia</taxon>
        <taxon>Desulfovibrionales</taxon>
        <taxon>Desulfovibrionaceae</taxon>
    </lineage>
</organism>